<accession>A0A8H5FSC4</accession>
<evidence type="ECO:0000313" key="2">
    <source>
        <dbReference type="Proteomes" id="UP000559256"/>
    </source>
</evidence>
<reference evidence="1 2" key="1">
    <citation type="journal article" date="2020" name="ISME J.">
        <title>Uncovering the hidden diversity of litter-decomposition mechanisms in mushroom-forming fungi.</title>
        <authorList>
            <person name="Floudas D."/>
            <person name="Bentzer J."/>
            <person name="Ahren D."/>
            <person name="Johansson T."/>
            <person name="Persson P."/>
            <person name="Tunlid A."/>
        </authorList>
    </citation>
    <scope>NUCLEOTIDE SEQUENCE [LARGE SCALE GENOMIC DNA]</scope>
    <source>
        <strain evidence="1 2">CBS 291.85</strain>
    </source>
</reference>
<name>A0A8H5FSC4_9AGAR</name>
<organism evidence="1 2">
    <name type="scientific">Tetrapyrgos nigripes</name>
    <dbReference type="NCBI Taxonomy" id="182062"/>
    <lineage>
        <taxon>Eukaryota</taxon>
        <taxon>Fungi</taxon>
        <taxon>Dikarya</taxon>
        <taxon>Basidiomycota</taxon>
        <taxon>Agaricomycotina</taxon>
        <taxon>Agaricomycetes</taxon>
        <taxon>Agaricomycetidae</taxon>
        <taxon>Agaricales</taxon>
        <taxon>Marasmiineae</taxon>
        <taxon>Marasmiaceae</taxon>
        <taxon>Tetrapyrgos</taxon>
    </lineage>
</organism>
<dbReference type="PANTHER" id="PTHR41814:SF1">
    <property type="entry name" value="CELLULASE"/>
    <property type="match status" value="1"/>
</dbReference>
<comment type="caution">
    <text evidence="1">The sequence shown here is derived from an EMBL/GenBank/DDBJ whole genome shotgun (WGS) entry which is preliminary data.</text>
</comment>
<sequence>MLANQSTLLFPNYASDPTSFPDAASTALMASTVYRLALLRDVWHWLPEAEKVRGELFGSGQGDGNGNGHFDSNGWLQPVVNPNAYTQQGSQSPEAQAFVLELQAAWGDWDAAGRRGENGALGGRFGTIISPSLLIMGMWKFEN</sequence>
<dbReference type="EMBL" id="JAACJM010000098">
    <property type="protein sequence ID" value="KAF5346963.1"/>
    <property type="molecule type" value="Genomic_DNA"/>
</dbReference>
<proteinExistence type="predicted"/>
<evidence type="ECO:0000313" key="1">
    <source>
        <dbReference type="EMBL" id="KAF5346963.1"/>
    </source>
</evidence>
<keyword evidence="2" id="KW-1185">Reference proteome</keyword>
<dbReference type="OrthoDB" id="4138492at2759"/>
<gene>
    <name evidence="1" type="ORF">D9758_010083</name>
</gene>
<dbReference type="Proteomes" id="UP000559256">
    <property type="component" value="Unassembled WGS sequence"/>
</dbReference>
<dbReference type="AlphaFoldDB" id="A0A8H5FSC4"/>
<protein>
    <submittedName>
        <fullName evidence="1">Uncharacterized protein</fullName>
    </submittedName>
</protein>
<dbReference type="PANTHER" id="PTHR41814">
    <property type="entry name" value="EXPRESSED PROTEIN"/>
    <property type="match status" value="1"/>
</dbReference>